<proteinExistence type="predicted"/>
<name>A0A0G0I7I8_9BACT</name>
<evidence type="ECO:0000313" key="5">
    <source>
        <dbReference type="Proteomes" id="UP000034366"/>
    </source>
</evidence>
<dbReference type="Proteomes" id="UP000034366">
    <property type="component" value="Unassembled WGS sequence"/>
</dbReference>
<gene>
    <name evidence="4" type="ORF">US67_C0005G0012</name>
</gene>
<dbReference type="Gene3D" id="2.60.40.2020">
    <property type="match status" value="1"/>
</dbReference>
<dbReference type="InterPro" id="IPR036331">
    <property type="entry name" value="Chagasin-like_sf"/>
</dbReference>
<feature type="domain" description="Proteinase inhibitor I42 chagasin" evidence="3">
    <location>
        <begin position="52"/>
        <end position="138"/>
    </location>
</feature>
<reference evidence="4 5" key="1">
    <citation type="journal article" date="2015" name="Nature">
        <title>rRNA introns, odd ribosomes, and small enigmatic genomes across a large radiation of phyla.</title>
        <authorList>
            <person name="Brown C.T."/>
            <person name="Hug L.A."/>
            <person name="Thomas B.C."/>
            <person name="Sharon I."/>
            <person name="Castelle C.J."/>
            <person name="Singh A."/>
            <person name="Wilkins M.J."/>
            <person name="Williams K.H."/>
            <person name="Banfield J.F."/>
        </authorList>
    </citation>
    <scope>NUCLEOTIDE SEQUENCE [LARGE SCALE GENOMIC DNA]</scope>
</reference>
<dbReference type="GO" id="GO:0004869">
    <property type="term" value="F:cysteine-type endopeptidase inhibitor activity"/>
    <property type="evidence" value="ECO:0007669"/>
    <property type="project" value="UniProtKB-KW"/>
</dbReference>
<dbReference type="Pfam" id="PF09394">
    <property type="entry name" value="Inhibitor_I42"/>
    <property type="match status" value="1"/>
</dbReference>
<protein>
    <recommendedName>
        <fullName evidence="3">Proteinase inhibitor I42 chagasin domain-containing protein</fullName>
    </recommendedName>
</protein>
<evidence type="ECO:0000313" key="4">
    <source>
        <dbReference type="EMBL" id="KKQ50507.1"/>
    </source>
</evidence>
<comment type="caution">
    <text evidence="4">The sequence shown here is derived from an EMBL/GenBank/DDBJ whole genome shotgun (WGS) entry which is preliminary data.</text>
</comment>
<dbReference type="EMBL" id="LBTW01000005">
    <property type="protein sequence ID" value="KKQ50507.1"/>
    <property type="molecule type" value="Genomic_DNA"/>
</dbReference>
<keyword evidence="1" id="KW-0646">Protease inhibitor</keyword>
<evidence type="ECO:0000256" key="2">
    <source>
        <dbReference type="ARBA" id="ARBA00022704"/>
    </source>
</evidence>
<dbReference type="AlphaFoldDB" id="A0A0G0I7I8"/>
<dbReference type="InterPro" id="IPR018990">
    <property type="entry name" value="Prot_inh_I42_chagasin"/>
</dbReference>
<organism evidence="4 5">
    <name type="scientific">Candidatus Woesebacteria bacterium GW2011_GWD1_38_10</name>
    <dbReference type="NCBI Taxonomy" id="1618592"/>
    <lineage>
        <taxon>Bacteria</taxon>
        <taxon>Candidatus Woeseibacteriota</taxon>
    </lineage>
</organism>
<sequence>MIQNKKRLVVMSLILLVLGIVAIIILSRINKSLQVEKSGSAQNEDYDIIIASVEKPFFVDLTVNISTGYQWQANFDTELLTLNKVSFKQQIEGNQVGQEQIQLFEFQPLTKAETSIIFQYVKPWEADAPPVNIKTYKIYIK</sequence>
<keyword evidence="2" id="KW-0789">Thiol protease inhibitor</keyword>
<evidence type="ECO:0000256" key="1">
    <source>
        <dbReference type="ARBA" id="ARBA00022690"/>
    </source>
</evidence>
<accession>A0A0G0I7I8</accession>
<evidence type="ECO:0000259" key="3">
    <source>
        <dbReference type="Pfam" id="PF09394"/>
    </source>
</evidence>
<dbReference type="SUPFAM" id="SSF141066">
    <property type="entry name" value="ICP-like"/>
    <property type="match status" value="1"/>
</dbReference>